<dbReference type="Proteomes" id="UP001141806">
    <property type="component" value="Unassembled WGS sequence"/>
</dbReference>
<evidence type="ECO:0000256" key="9">
    <source>
        <dbReference type="ARBA" id="ARBA00048679"/>
    </source>
</evidence>
<evidence type="ECO:0000256" key="4">
    <source>
        <dbReference type="ARBA" id="ARBA00022679"/>
    </source>
</evidence>
<dbReference type="SUPFAM" id="SSF56112">
    <property type="entry name" value="Protein kinase-like (PK-like)"/>
    <property type="match status" value="1"/>
</dbReference>
<accession>A0A9Q0L433</accession>
<evidence type="ECO:0000256" key="1">
    <source>
        <dbReference type="ARBA" id="ARBA00009903"/>
    </source>
</evidence>
<dbReference type="GO" id="GO:0005524">
    <property type="term" value="F:ATP binding"/>
    <property type="evidence" value="ECO:0007669"/>
    <property type="project" value="UniProtKB-KW"/>
</dbReference>
<reference evidence="11" key="1">
    <citation type="journal article" date="2023" name="Plant J.">
        <title>The genome of the king protea, Protea cynaroides.</title>
        <authorList>
            <person name="Chang J."/>
            <person name="Duong T.A."/>
            <person name="Schoeman C."/>
            <person name="Ma X."/>
            <person name="Roodt D."/>
            <person name="Barker N."/>
            <person name="Li Z."/>
            <person name="Van de Peer Y."/>
            <person name="Mizrachi E."/>
        </authorList>
    </citation>
    <scope>NUCLEOTIDE SEQUENCE</scope>
    <source>
        <tissue evidence="11">Young leaves</tissue>
    </source>
</reference>
<dbReference type="InterPro" id="IPR000719">
    <property type="entry name" value="Prot_kinase_dom"/>
</dbReference>
<evidence type="ECO:0000256" key="2">
    <source>
        <dbReference type="ARBA" id="ARBA00012513"/>
    </source>
</evidence>
<feature type="domain" description="Protein kinase" evidence="10">
    <location>
        <begin position="22"/>
        <end position="153"/>
    </location>
</feature>
<keyword evidence="4" id="KW-0808">Transferase</keyword>
<dbReference type="InterPro" id="IPR008271">
    <property type="entry name" value="Ser/Thr_kinase_AS"/>
</dbReference>
<dbReference type="Gene3D" id="3.30.200.20">
    <property type="entry name" value="Phosphorylase Kinase, domain 1"/>
    <property type="match status" value="1"/>
</dbReference>
<evidence type="ECO:0000256" key="6">
    <source>
        <dbReference type="ARBA" id="ARBA00022777"/>
    </source>
</evidence>
<evidence type="ECO:0000313" key="11">
    <source>
        <dbReference type="EMBL" id="KAJ4982178.1"/>
    </source>
</evidence>
<dbReference type="PROSITE" id="PS50011">
    <property type="entry name" value="PROTEIN_KINASE_DOM"/>
    <property type="match status" value="1"/>
</dbReference>
<dbReference type="OrthoDB" id="432483at2759"/>
<keyword evidence="5" id="KW-0547">Nucleotide-binding</keyword>
<dbReference type="GO" id="GO:0004674">
    <property type="term" value="F:protein serine/threonine kinase activity"/>
    <property type="evidence" value="ECO:0007669"/>
    <property type="project" value="UniProtKB-KW"/>
</dbReference>
<keyword evidence="12" id="KW-1185">Reference proteome</keyword>
<sequence length="153" mass="17613">MGAEDYRHEQEQETPSLDLKTLKVISVLGREAKGVVFLALIKKKCKDNGDKNIGSPYRRIWFARDVLKSFRDPLLPRLRGVVETDKIIDLAIDYCPGRDLNCLRKNQTEKMFSDDIIRFYAAELVLALEYLHGLGIVYKDLKPENVMIQETVN</sequence>
<gene>
    <name evidence="11" type="ORF">NE237_033015</name>
</gene>
<dbReference type="PANTHER" id="PTHR45637">
    <property type="entry name" value="FLIPPASE KINASE 1-RELATED"/>
    <property type="match status" value="1"/>
</dbReference>
<keyword evidence="7" id="KW-0067">ATP-binding</keyword>
<evidence type="ECO:0000256" key="8">
    <source>
        <dbReference type="ARBA" id="ARBA00047899"/>
    </source>
</evidence>
<dbReference type="FunFam" id="1.10.510.10:FF:000294">
    <property type="entry name" value="Serine/threonine-protein kinase OXI1"/>
    <property type="match status" value="1"/>
</dbReference>
<dbReference type="PROSITE" id="PS00108">
    <property type="entry name" value="PROTEIN_KINASE_ST"/>
    <property type="match status" value="1"/>
</dbReference>
<dbReference type="InterPro" id="IPR011009">
    <property type="entry name" value="Kinase-like_dom_sf"/>
</dbReference>
<name>A0A9Q0L433_9MAGN</name>
<dbReference type="AlphaFoldDB" id="A0A9Q0L433"/>
<dbReference type="Pfam" id="PF00069">
    <property type="entry name" value="Pkinase"/>
    <property type="match status" value="1"/>
</dbReference>
<keyword evidence="3" id="KW-0723">Serine/threonine-protein kinase</keyword>
<comment type="caution">
    <text evidence="11">The sequence shown here is derived from an EMBL/GenBank/DDBJ whole genome shotgun (WGS) entry which is preliminary data.</text>
</comment>
<evidence type="ECO:0000259" key="10">
    <source>
        <dbReference type="PROSITE" id="PS50011"/>
    </source>
</evidence>
<evidence type="ECO:0000256" key="3">
    <source>
        <dbReference type="ARBA" id="ARBA00022527"/>
    </source>
</evidence>
<dbReference type="EMBL" id="JAMYWD010000001">
    <property type="protein sequence ID" value="KAJ4982178.1"/>
    <property type="molecule type" value="Genomic_DNA"/>
</dbReference>
<comment type="catalytic activity">
    <reaction evidence="9">
        <text>L-seryl-[protein] + ATP = O-phospho-L-seryl-[protein] + ADP + H(+)</text>
        <dbReference type="Rhea" id="RHEA:17989"/>
        <dbReference type="Rhea" id="RHEA-COMP:9863"/>
        <dbReference type="Rhea" id="RHEA-COMP:11604"/>
        <dbReference type="ChEBI" id="CHEBI:15378"/>
        <dbReference type="ChEBI" id="CHEBI:29999"/>
        <dbReference type="ChEBI" id="CHEBI:30616"/>
        <dbReference type="ChEBI" id="CHEBI:83421"/>
        <dbReference type="ChEBI" id="CHEBI:456216"/>
        <dbReference type="EC" id="2.7.11.1"/>
    </reaction>
</comment>
<evidence type="ECO:0000256" key="5">
    <source>
        <dbReference type="ARBA" id="ARBA00022741"/>
    </source>
</evidence>
<dbReference type="Gene3D" id="1.10.510.10">
    <property type="entry name" value="Transferase(Phosphotransferase) domain 1"/>
    <property type="match status" value="1"/>
</dbReference>
<organism evidence="11 12">
    <name type="scientific">Protea cynaroides</name>
    <dbReference type="NCBI Taxonomy" id="273540"/>
    <lineage>
        <taxon>Eukaryota</taxon>
        <taxon>Viridiplantae</taxon>
        <taxon>Streptophyta</taxon>
        <taxon>Embryophyta</taxon>
        <taxon>Tracheophyta</taxon>
        <taxon>Spermatophyta</taxon>
        <taxon>Magnoliopsida</taxon>
        <taxon>Proteales</taxon>
        <taxon>Proteaceae</taxon>
        <taxon>Protea</taxon>
    </lineage>
</organism>
<comment type="catalytic activity">
    <reaction evidence="8">
        <text>L-threonyl-[protein] + ATP = O-phospho-L-threonyl-[protein] + ADP + H(+)</text>
        <dbReference type="Rhea" id="RHEA:46608"/>
        <dbReference type="Rhea" id="RHEA-COMP:11060"/>
        <dbReference type="Rhea" id="RHEA-COMP:11605"/>
        <dbReference type="ChEBI" id="CHEBI:15378"/>
        <dbReference type="ChEBI" id="CHEBI:30013"/>
        <dbReference type="ChEBI" id="CHEBI:30616"/>
        <dbReference type="ChEBI" id="CHEBI:61977"/>
        <dbReference type="ChEBI" id="CHEBI:456216"/>
        <dbReference type="EC" id="2.7.11.1"/>
    </reaction>
</comment>
<proteinExistence type="inferred from homology"/>
<evidence type="ECO:0000313" key="12">
    <source>
        <dbReference type="Proteomes" id="UP001141806"/>
    </source>
</evidence>
<dbReference type="EC" id="2.7.11.1" evidence="2"/>
<keyword evidence="6" id="KW-0418">Kinase</keyword>
<comment type="similarity">
    <text evidence="1">Belongs to the protein kinase superfamily. AGC Ser/Thr protein kinase family.</text>
</comment>
<protein>
    <recommendedName>
        <fullName evidence="2">non-specific serine/threonine protein kinase</fullName>
        <ecNumber evidence="2">2.7.11.1</ecNumber>
    </recommendedName>
</protein>
<evidence type="ECO:0000256" key="7">
    <source>
        <dbReference type="ARBA" id="ARBA00022840"/>
    </source>
</evidence>